<evidence type="ECO:0000256" key="1">
    <source>
        <dbReference type="ARBA" id="ARBA00011738"/>
    </source>
</evidence>
<evidence type="ECO:0000313" key="3">
    <source>
        <dbReference type="EMBL" id="KAH7298124.1"/>
    </source>
</evidence>
<name>A0A8T2RQQ8_CERRI</name>
<evidence type="ECO:0000259" key="2">
    <source>
        <dbReference type="PROSITE" id="PS51502"/>
    </source>
</evidence>
<dbReference type="EMBL" id="CM035430">
    <property type="protein sequence ID" value="KAH7298124.1"/>
    <property type="molecule type" value="Genomic_DNA"/>
</dbReference>
<dbReference type="InterPro" id="IPR013097">
    <property type="entry name" value="Dabb"/>
</dbReference>
<proteinExistence type="predicted"/>
<accession>A0A8T2RQQ8</accession>
<feature type="domain" description="Stress-response A/B barrel" evidence="2">
    <location>
        <begin position="4"/>
        <end position="98"/>
    </location>
</feature>
<dbReference type="PANTHER" id="PTHR33178:SF10">
    <property type="entry name" value="STRESS-RESPONSE A_B BARREL DOMAIN-CONTAINING PROTEIN"/>
    <property type="match status" value="1"/>
</dbReference>
<dbReference type="InterPro" id="IPR011008">
    <property type="entry name" value="Dimeric_a/b-barrel"/>
</dbReference>
<dbReference type="OMA" id="THSVLMT"/>
<dbReference type="OrthoDB" id="1601230at2759"/>
<dbReference type="PANTHER" id="PTHR33178">
    <property type="match status" value="1"/>
</dbReference>
<dbReference type="InterPro" id="IPR044662">
    <property type="entry name" value="HS1/DABB1-like"/>
</dbReference>
<comment type="subunit">
    <text evidence="1">Homodimer.</text>
</comment>
<sequence>MTQVNHVVMVKFKEELSTEQKDSLIQGFHDLPSLIPDIKAFEWGPNVTVEDLHQGFTHVFVLTFHSPEGRDNYLVHPAHTDFANKLLPAVDKVVVFDFHPSPVKCQ</sequence>
<dbReference type="SUPFAM" id="SSF54909">
    <property type="entry name" value="Dimeric alpha+beta barrel"/>
    <property type="match status" value="1"/>
</dbReference>
<dbReference type="SMART" id="SM00886">
    <property type="entry name" value="Dabb"/>
    <property type="match status" value="1"/>
</dbReference>
<comment type="caution">
    <text evidence="3">The sequence shown here is derived from an EMBL/GenBank/DDBJ whole genome shotgun (WGS) entry which is preliminary data.</text>
</comment>
<keyword evidence="4" id="KW-1185">Reference proteome</keyword>
<organism evidence="3 4">
    <name type="scientific">Ceratopteris richardii</name>
    <name type="common">Triangle waterfern</name>
    <dbReference type="NCBI Taxonomy" id="49495"/>
    <lineage>
        <taxon>Eukaryota</taxon>
        <taxon>Viridiplantae</taxon>
        <taxon>Streptophyta</taxon>
        <taxon>Embryophyta</taxon>
        <taxon>Tracheophyta</taxon>
        <taxon>Polypodiopsida</taxon>
        <taxon>Polypodiidae</taxon>
        <taxon>Polypodiales</taxon>
        <taxon>Pteridineae</taxon>
        <taxon>Pteridaceae</taxon>
        <taxon>Parkerioideae</taxon>
        <taxon>Ceratopteris</taxon>
    </lineage>
</organism>
<protein>
    <recommendedName>
        <fullName evidence="2">Stress-response A/B barrel domain-containing protein</fullName>
    </recommendedName>
</protein>
<evidence type="ECO:0000313" key="4">
    <source>
        <dbReference type="Proteomes" id="UP000825935"/>
    </source>
</evidence>
<dbReference type="Pfam" id="PF07876">
    <property type="entry name" value="Dabb"/>
    <property type="match status" value="1"/>
</dbReference>
<dbReference type="PROSITE" id="PS51502">
    <property type="entry name" value="S_R_A_B_BARREL"/>
    <property type="match status" value="1"/>
</dbReference>
<dbReference type="Gene3D" id="3.30.70.100">
    <property type="match status" value="1"/>
</dbReference>
<gene>
    <name evidence="3" type="ORF">KP509_25G027500</name>
</gene>
<dbReference type="AlphaFoldDB" id="A0A8T2RQQ8"/>
<dbReference type="Proteomes" id="UP000825935">
    <property type="component" value="Chromosome 25"/>
</dbReference>
<reference evidence="3" key="1">
    <citation type="submission" date="2021-08" db="EMBL/GenBank/DDBJ databases">
        <title>WGS assembly of Ceratopteris richardii.</title>
        <authorList>
            <person name="Marchant D.B."/>
            <person name="Chen G."/>
            <person name="Jenkins J."/>
            <person name="Shu S."/>
            <person name="Leebens-Mack J."/>
            <person name="Grimwood J."/>
            <person name="Schmutz J."/>
            <person name="Soltis P."/>
            <person name="Soltis D."/>
            <person name="Chen Z.-H."/>
        </authorList>
    </citation>
    <scope>NUCLEOTIDE SEQUENCE</scope>
    <source>
        <strain evidence="3">Whitten #5841</strain>
        <tissue evidence="3">Leaf</tissue>
    </source>
</reference>